<organism evidence="1 2">
    <name type="scientific">Palleronia marisminoris</name>
    <dbReference type="NCBI Taxonomy" id="315423"/>
    <lineage>
        <taxon>Bacteria</taxon>
        <taxon>Pseudomonadati</taxon>
        <taxon>Pseudomonadota</taxon>
        <taxon>Alphaproteobacteria</taxon>
        <taxon>Rhodobacterales</taxon>
        <taxon>Roseobacteraceae</taxon>
        <taxon>Palleronia</taxon>
    </lineage>
</organism>
<dbReference type="SUPFAM" id="SSF51556">
    <property type="entry name" value="Metallo-dependent hydrolases"/>
    <property type="match status" value="1"/>
</dbReference>
<dbReference type="InterPro" id="IPR000180">
    <property type="entry name" value="Dipep_AS"/>
</dbReference>
<keyword evidence="2" id="KW-1185">Reference proteome</keyword>
<dbReference type="CDD" id="cd01301">
    <property type="entry name" value="rDP_like"/>
    <property type="match status" value="1"/>
</dbReference>
<dbReference type="AlphaFoldDB" id="A0A1Y5TIQ3"/>
<dbReference type="STRING" id="315423.SAMN04488020_11259"/>
<dbReference type="GO" id="GO:0070573">
    <property type="term" value="F:metallodipeptidase activity"/>
    <property type="evidence" value="ECO:0007669"/>
    <property type="project" value="InterPro"/>
</dbReference>
<dbReference type="PROSITE" id="PS00869">
    <property type="entry name" value="RENAL_DIPEPTIDASE_1"/>
    <property type="match status" value="1"/>
</dbReference>
<name>A0A1Y5TIQ3_9RHOB</name>
<dbReference type="InterPro" id="IPR032466">
    <property type="entry name" value="Metal_Hydrolase"/>
</dbReference>
<proteinExistence type="predicted"/>
<dbReference type="Gene3D" id="3.20.20.140">
    <property type="entry name" value="Metal-dependent hydrolases"/>
    <property type="match status" value="1"/>
</dbReference>
<dbReference type="PROSITE" id="PS51365">
    <property type="entry name" value="RENAL_DIPEPTIDASE_2"/>
    <property type="match status" value="1"/>
</dbReference>
<dbReference type="PANTHER" id="PTHR10443:SF12">
    <property type="entry name" value="DIPEPTIDASE"/>
    <property type="match status" value="1"/>
</dbReference>
<dbReference type="InterPro" id="IPR008257">
    <property type="entry name" value="Pept_M19"/>
</dbReference>
<gene>
    <name evidence="1" type="ORF">PAM7066_03232</name>
</gene>
<evidence type="ECO:0000313" key="1">
    <source>
        <dbReference type="EMBL" id="SLN64887.1"/>
    </source>
</evidence>
<dbReference type="Proteomes" id="UP000193870">
    <property type="component" value="Unassembled WGS sequence"/>
</dbReference>
<reference evidence="1 2" key="1">
    <citation type="submission" date="2017-03" db="EMBL/GenBank/DDBJ databases">
        <authorList>
            <person name="Afonso C.L."/>
            <person name="Miller P.J."/>
            <person name="Scott M.A."/>
            <person name="Spackman E."/>
            <person name="Goraichik I."/>
            <person name="Dimitrov K.M."/>
            <person name="Suarez D.L."/>
            <person name="Swayne D.E."/>
        </authorList>
    </citation>
    <scope>NUCLEOTIDE SEQUENCE [LARGE SCALE GENOMIC DNA]</scope>
    <source>
        <strain evidence="1 2">CECT 7066</strain>
    </source>
</reference>
<dbReference type="Pfam" id="PF01244">
    <property type="entry name" value="Peptidase_M19"/>
    <property type="match status" value="1"/>
</dbReference>
<sequence length="363" mass="38936">MGLHRVAIGVTHRDMRTPLVFDGHNDLLTRLLQAGGPSAVPTFAKSGHGAIDAESARKGGFGGGFFAIWVPSPVDVNAKMAAMQGESYDMPLPEMVARGEADAVVAREMAILGELEAQGFVIVCRTVADLREAFGSDRLAAICHIEGAEALSPDLSELDDLYAQGLRSLGPVWSRETIFGHGVPFRFPSTGDIGPGLTEAGLRLVKRCDELGIMLDLSHLNEAGFWDVARTSSRPLVATHSGAHAVSPHARNLTDKQLDAIAESDGMVGLNFACAFLRPDGKMRSDVGMDVMLRHLDHLLGRLGEDRVGLGSDYDGALVPQALSTVADLPVLRQAMVDHGFGEALVAKICHENWFRVLEKSWA</sequence>
<evidence type="ECO:0000313" key="2">
    <source>
        <dbReference type="Proteomes" id="UP000193870"/>
    </source>
</evidence>
<dbReference type="EMBL" id="FWFV01000011">
    <property type="protein sequence ID" value="SLN64887.1"/>
    <property type="molecule type" value="Genomic_DNA"/>
</dbReference>
<dbReference type="GO" id="GO:0006508">
    <property type="term" value="P:proteolysis"/>
    <property type="evidence" value="ECO:0007669"/>
    <property type="project" value="InterPro"/>
</dbReference>
<protein>
    <submittedName>
        <fullName evidence="1">Membrane dipeptidase (Peptidase family M19)</fullName>
    </submittedName>
</protein>
<dbReference type="PANTHER" id="PTHR10443">
    <property type="entry name" value="MICROSOMAL DIPEPTIDASE"/>
    <property type="match status" value="1"/>
</dbReference>
<accession>A0A1Y5TIQ3</accession>